<dbReference type="Gene3D" id="3.10.450.50">
    <property type="match status" value="1"/>
</dbReference>
<dbReference type="AlphaFoldDB" id="A0A3P1SPW0"/>
<keyword evidence="6" id="KW-0175">Coiled coil</keyword>
<name>A0A3P1SPW0_9GAMM</name>
<protein>
    <submittedName>
        <fullName evidence="8">TolC family protein</fullName>
    </submittedName>
</protein>
<dbReference type="PANTHER" id="PTHR30026">
    <property type="entry name" value="OUTER MEMBRANE PROTEIN TOLC"/>
    <property type="match status" value="1"/>
</dbReference>
<comment type="subcellular location">
    <subcellularLocation>
        <location evidence="1">Cell outer membrane</location>
    </subcellularLocation>
</comment>
<evidence type="ECO:0000259" key="7">
    <source>
        <dbReference type="Pfam" id="PF24125"/>
    </source>
</evidence>
<dbReference type="Gene3D" id="1.20.1600.10">
    <property type="entry name" value="Outer membrane efflux proteins (OEP)"/>
    <property type="match status" value="1"/>
</dbReference>
<keyword evidence="4" id="KW-0472">Membrane</keyword>
<keyword evidence="5" id="KW-0998">Cell outer membrane</keyword>
<keyword evidence="3" id="KW-0812">Transmembrane</keyword>
<organism evidence="8 9">
    <name type="scientific">Amphritea balenae</name>
    <dbReference type="NCBI Taxonomy" id="452629"/>
    <lineage>
        <taxon>Bacteria</taxon>
        <taxon>Pseudomonadati</taxon>
        <taxon>Pseudomonadota</taxon>
        <taxon>Gammaproteobacteria</taxon>
        <taxon>Oceanospirillales</taxon>
        <taxon>Oceanospirillaceae</taxon>
        <taxon>Amphritea</taxon>
    </lineage>
</organism>
<dbReference type="GO" id="GO:0015562">
    <property type="term" value="F:efflux transmembrane transporter activity"/>
    <property type="evidence" value="ECO:0007669"/>
    <property type="project" value="InterPro"/>
</dbReference>
<dbReference type="GO" id="GO:0015288">
    <property type="term" value="F:porin activity"/>
    <property type="evidence" value="ECO:0007669"/>
    <property type="project" value="TreeGrafter"/>
</dbReference>
<proteinExistence type="predicted"/>
<evidence type="ECO:0000256" key="3">
    <source>
        <dbReference type="ARBA" id="ARBA00022692"/>
    </source>
</evidence>
<feature type="coiled-coil region" evidence="6">
    <location>
        <begin position="197"/>
        <end position="266"/>
    </location>
</feature>
<evidence type="ECO:0000256" key="1">
    <source>
        <dbReference type="ARBA" id="ARBA00004442"/>
    </source>
</evidence>
<dbReference type="PROSITE" id="PS51257">
    <property type="entry name" value="PROKAR_LIPOPROTEIN"/>
    <property type="match status" value="1"/>
</dbReference>
<dbReference type="OrthoDB" id="9764652at2"/>
<dbReference type="SUPFAM" id="SSF56954">
    <property type="entry name" value="Outer membrane efflux proteins (OEP)"/>
    <property type="match status" value="1"/>
</dbReference>
<feature type="domain" description="Cds6 C-terminal" evidence="7">
    <location>
        <begin position="527"/>
        <end position="632"/>
    </location>
</feature>
<dbReference type="RefSeq" id="WP_124925989.1">
    <property type="nucleotide sequence ID" value="NZ_BMOH01000004.1"/>
</dbReference>
<evidence type="ECO:0000313" key="9">
    <source>
        <dbReference type="Proteomes" id="UP000267535"/>
    </source>
</evidence>
<dbReference type="SUPFAM" id="SSF54427">
    <property type="entry name" value="NTF2-like"/>
    <property type="match status" value="1"/>
</dbReference>
<evidence type="ECO:0000256" key="2">
    <source>
        <dbReference type="ARBA" id="ARBA00022452"/>
    </source>
</evidence>
<dbReference type="InterPro" id="IPR051906">
    <property type="entry name" value="TolC-like"/>
</dbReference>
<dbReference type="PANTHER" id="PTHR30026:SF21">
    <property type="entry name" value="SLR1270 PROTEIN"/>
    <property type="match status" value="1"/>
</dbReference>
<accession>A0A3P1SPW0</accession>
<dbReference type="InterPro" id="IPR032710">
    <property type="entry name" value="NTF2-like_dom_sf"/>
</dbReference>
<evidence type="ECO:0000313" key="8">
    <source>
        <dbReference type="EMBL" id="RRC99153.1"/>
    </source>
</evidence>
<dbReference type="Pfam" id="PF24125">
    <property type="entry name" value="Cds6_C"/>
    <property type="match status" value="1"/>
</dbReference>
<comment type="caution">
    <text evidence="8">The sequence shown here is derived from an EMBL/GenBank/DDBJ whole genome shotgun (WGS) entry which is preliminary data.</text>
</comment>
<evidence type="ECO:0000256" key="4">
    <source>
        <dbReference type="ARBA" id="ARBA00023136"/>
    </source>
</evidence>
<dbReference type="Proteomes" id="UP000267535">
    <property type="component" value="Unassembled WGS sequence"/>
</dbReference>
<dbReference type="CDD" id="cd00531">
    <property type="entry name" value="NTF2_like"/>
    <property type="match status" value="1"/>
</dbReference>
<dbReference type="GO" id="GO:1990281">
    <property type="term" value="C:efflux pump complex"/>
    <property type="evidence" value="ECO:0007669"/>
    <property type="project" value="TreeGrafter"/>
</dbReference>
<reference evidence="8 9" key="1">
    <citation type="submission" date="2018-11" db="EMBL/GenBank/DDBJ databases">
        <title>The draft genome sequence of Amphritea balenae JAMM 1525T.</title>
        <authorList>
            <person name="Fang Z."/>
            <person name="Zhang Y."/>
            <person name="Han X."/>
        </authorList>
    </citation>
    <scope>NUCLEOTIDE SEQUENCE [LARGE SCALE GENOMIC DNA]</scope>
    <source>
        <strain evidence="8 9">JAMM 1525</strain>
    </source>
</reference>
<evidence type="ECO:0000256" key="6">
    <source>
        <dbReference type="SAM" id="Coils"/>
    </source>
</evidence>
<dbReference type="InterPro" id="IPR056203">
    <property type="entry name" value="Cds6_C"/>
</dbReference>
<dbReference type="EMBL" id="RQXV01000005">
    <property type="protein sequence ID" value="RRC99153.1"/>
    <property type="molecule type" value="Genomic_DNA"/>
</dbReference>
<gene>
    <name evidence="8" type="ORF">EHS89_09865</name>
</gene>
<keyword evidence="9" id="KW-1185">Reference proteome</keyword>
<keyword evidence="2" id="KW-1134">Transmembrane beta strand</keyword>
<dbReference type="GO" id="GO:0009279">
    <property type="term" value="C:cell outer membrane"/>
    <property type="evidence" value="ECO:0007669"/>
    <property type="project" value="UniProtKB-SubCell"/>
</dbReference>
<sequence>MANKSVGLLKKAGLPVAGVAAVLLLSGCASILPESLTSEQVAQVAALDKEKNANDVPALQGALTLEEAIARALKYNLEHRTRMLEQTYSVAQLEESRFDLLPQLNLGADYTNRSEPNLRRNESLSGGGVFDPSTVSTAQEHTVSQLGLTWSLLDYGVSYYNAKQQANQTLIATERRRKAMHQLTQKVQGTYWRAMAAQKLRAEVRKTIREADKALEDAVQVEKERIKTPMESLSYQRSLLENLRTLEAVEDELKVAKLELNALINLPVASDYALVEPEGAAKLAALQLSLGQMETLAIANNADLREENYNVDNAVLETRKSMVKLFPGIKFSYGLKHDNDNFLVEESWQDASLSVNANLINLFSYGAVKARAESLEVLSEQRRMAMQMNLLAQVHISAQQFDSSRQQFDRADNIWRVDDRMLQITLAAQDAQTQSGLNLIASKTTTILSLLRRYQALADMHAASGQVQATLGLEPQVASLDLIGLSELTMKVKEAQENWQMIEAPAAAVEAEVPAKLELNDALRGELNAELDSWAADWAAKDLTAYLSHYAADFVPANGMALADWKVQRAERLAQPSRISVKLKYQDYQLVSEDSVAVQVKQRYRSDRFGDNTTKVFVLQRQDDGWKIRSEEVR</sequence>
<evidence type="ECO:0000256" key="5">
    <source>
        <dbReference type="ARBA" id="ARBA00023237"/>
    </source>
</evidence>